<feature type="region of interest" description="Disordered" evidence="1">
    <location>
        <begin position="103"/>
        <end position="127"/>
    </location>
</feature>
<accession>A0A8H7NKA5</accession>
<reference evidence="2" key="1">
    <citation type="submission" date="2020-10" db="EMBL/GenBank/DDBJ databases">
        <title>High-Quality Genome Resource of Clonostachys rosea strain S41 by Oxford Nanopore Long-Read Sequencing.</title>
        <authorList>
            <person name="Wang H."/>
        </authorList>
    </citation>
    <scope>NUCLEOTIDE SEQUENCE</scope>
    <source>
        <strain evidence="2">S41</strain>
    </source>
</reference>
<evidence type="ECO:0000313" key="3">
    <source>
        <dbReference type="Proteomes" id="UP000616885"/>
    </source>
</evidence>
<gene>
    <name evidence="2" type="ORF">IM811_008525</name>
</gene>
<feature type="compositionally biased region" description="Basic and acidic residues" evidence="1">
    <location>
        <begin position="107"/>
        <end position="117"/>
    </location>
</feature>
<organism evidence="2 3">
    <name type="scientific">Bionectria ochroleuca</name>
    <name type="common">Gliocladium roseum</name>
    <dbReference type="NCBI Taxonomy" id="29856"/>
    <lineage>
        <taxon>Eukaryota</taxon>
        <taxon>Fungi</taxon>
        <taxon>Dikarya</taxon>
        <taxon>Ascomycota</taxon>
        <taxon>Pezizomycotina</taxon>
        <taxon>Sordariomycetes</taxon>
        <taxon>Hypocreomycetidae</taxon>
        <taxon>Hypocreales</taxon>
        <taxon>Bionectriaceae</taxon>
        <taxon>Clonostachys</taxon>
    </lineage>
</organism>
<dbReference type="AlphaFoldDB" id="A0A8H7NKA5"/>
<dbReference type="Proteomes" id="UP000616885">
    <property type="component" value="Unassembled WGS sequence"/>
</dbReference>
<proteinExistence type="predicted"/>
<evidence type="ECO:0000313" key="2">
    <source>
        <dbReference type="EMBL" id="KAF9757581.1"/>
    </source>
</evidence>
<evidence type="ECO:0000256" key="1">
    <source>
        <dbReference type="SAM" id="MobiDB-lite"/>
    </source>
</evidence>
<name>A0A8H7NKA5_BIOOC</name>
<protein>
    <submittedName>
        <fullName evidence="2">Uncharacterized protein</fullName>
    </submittedName>
</protein>
<comment type="caution">
    <text evidence="2">The sequence shown here is derived from an EMBL/GenBank/DDBJ whole genome shotgun (WGS) entry which is preliminary data.</text>
</comment>
<sequence>MSLGLLEPGEPYISSDRETANLATPCGTPAATKSHHPIEAYHRLERRATGQGMASQSTCARPWFVRHVPENRNAHARWARVHSMLTRAEAGLMGGMVQTYQRVRKPRSSDMPHEEVLQPRVMARQPD</sequence>
<dbReference type="EMBL" id="JADCTT010000002">
    <property type="protein sequence ID" value="KAF9757581.1"/>
    <property type="molecule type" value="Genomic_DNA"/>
</dbReference>